<gene>
    <name evidence="1" type="ORF">NDK47_20800</name>
</gene>
<proteinExistence type="predicted"/>
<organism evidence="1 2">
    <name type="scientific">Brevibacillus ruminantium</name>
    <dbReference type="NCBI Taxonomy" id="2950604"/>
    <lineage>
        <taxon>Bacteria</taxon>
        <taxon>Bacillati</taxon>
        <taxon>Bacillota</taxon>
        <taxon>Bacilli</taxon>
        <taxon>Bacillales</taxon>
        <taxon>Paenibacillaceae</taxon>
        <taxon>Brevibacillus</taxon>
    </lineage>
</organism>
<dbReference type="EMBL" id="CP098755">
    <property type="protein sequence ID" value="USG64563.1"/>
    <property type="molecule type" value="Genomic_DNA"/>
</dbReference>
<sequence length="172" mass="20173">MRKTMTKEAFDQMEDSQLGWACIEQVLLPLRGKHPDVKLQAFRQCNKGQQALMMFRVFFDHACNSREEYYCWVSELLTKPDTWSGVQKGLQYFGADEMLALLSETEAYLRSRHRFGQESKRQASVLDLDGDEGLCQSIDQFYHRFSQVAMITHHRIANTIRNDPHEFVLFEQ</sequence>
<protein>
    <submittedName>
        <fullName evidence="1">Uncharacterized protein</fullName>
    </submittedName>
</protein>
<name>A0ABY4WBX9_9BACL</name>
<dbReference type="RefSeq" id="WP_251871675.1">
    <property type="nucleotide sequence ID" value="NZ_CP098755.1"/>
</dbReference>
<evidence type="ECO:0000313" key="1">
    <source>
        <dbReference type="EMBL" id="USG64563.1"/>
    </source>
</evidence>
<evidence type="ECO:0000313" key="2">
    <source>
        <dbReference type="Proteomes" id="UP001056500"/>
    </source>
</evidence>
<reference evidence="1" key="1">
    <citation type="submission" date="2022-06" db="EMBL/GenBank/DDBJ databases">
        <title>Genome sequencing of Brevibacillus sp. BB3-R1.</title>
        <authorList>
            <person name="Heo J."/>
            <person name="Lee D."/>
            <person name="Won M."/>
            <person name="Han B.-H."/>
            <person name="Hong S.-B."/>
            <person name="Kwon S.-W."/>
        </authorList>
    </citation>
    <scope>NUCLEOTIDE SEQUENCE</scope>
    <source>
        <strain evidence="1">BB3-R1</strain>
    </source>
</reference>
<keyword evidence="2" id="KW-1185">Reference proteome</keyword>
<dbReference type="Proteomes" id="UP001056500">
    <property type="component" value="Chromosome"/>
</dbReference>
<accession>A0ABY4WBX9</accession>